<dbReference type="OrthoDB" id="2527403at2759"/>
<dbReference type="VEuPathDB" id="FungiDB:B1J91_B02563g"/>
<accession>A0A0W0DES2</accession>
<comment type="caution">
    <text evidence="1">The sequence shown here is derived from an EMBL/GenBank/DDBJ whole genome shotgun (WGS) entry which is preliminary data.</text>
</comment>
<dbReference type="GO" id="GO:0005739">
    <property type="term" value="C:mitochondrion"/>
    <property type="evidence" value="ECO:0007669"/>
    <property type="project" value="EnsemblFungi"/>
</dbReference>
<dbReference type="EMBL" id="LLZZ01000119">
    <property type="protein sequence ID" value="KTB03535.1"/>
    <property type="molecule type" value="Genomic_DNA"/>
</dbReference>
<dbReference type="VEuPathDB" id="FungiDB:GVI51_B02453"/>
<dbReference type="GO" id="GO:1990166">
    <property type="term" value="P:protein localization to site of double-strand break"/>
    <property type="evidence" value="ECO:0007669"/>
    <property type="project" value="EnsemblFungi"/>
</dbReference>
<dbReference type="GO" id="GO:0007131">
    <property type="term" value="P:reciprocal meiotic recombination"/>
    <property type="evidence" value="ECO:0007669"/>
    <property type="project" value="EnsemblFungi"/>
</dbReference>
<name>A0A0W0DES2_CANGB</name>
<sequence length="515" mass="59400">MKLVGVYATTLAVLVSVDALGSSDGAIANIRNKFTKRDLSEYVNDYSDDLARSFSKSKDELIKELEEKWESAKDATGYNNQGWWNTWGSDQYQFPWLGGVDSAKSKAKKKSSELKNWFFDSWSQDSLMKFLAKYDLPHEANQSKDQLIKTIKDNFDTISKKLEVSGYYPSSSYFDDWSNKDLQDWLDHYKIKYDQTTDKRDQLMSLVKKNIYKVSEDVDNKRLDLLNQLDLAKLDLFDKAGEIKGTVFDTWNSDQIENWLKSHGVSVKENAKDQADYLKNLASTHANLLKDDVEWYTQEMQDTATPYLKKSADTALQYSKSSFWNLFSFFKRKTGETVDAVSQYGMDTWDSAKLKAYLDSYKVKYAKDATEQQLRDLAVSTKNKWFKSLPKEYTDDFVSWLKTKKNNIAGQGSDTYDYIVNELTNVQKGAANMKDDVANKFMDSFQGWSTDDLTQYLKKVGVNVKQGMYSQDELVAMARENTQWLFGKIQPEPWYKRAARRVSDTASMVYNGVLH</sequence>
<proteinExistence type="predicted"/>
<reference evidence="1 2" key="1">
    <citation type="submission" date="2015-10" db="EMBL/GenBank/DDBJ databases">
        <title>Draft genomes sequences of Candida glabrata isolates 1A, 1B, 2A, 2B, 3A and 3B.</title>
        <authorList>
            <person name="Haavelsrud O.E."/>
            <person name="Gaustad P."/>
        </authorList>
    </citation>
    <scope>NUCLEOTIDE SEQUENCE [LARGE SCALE GENOMIC DNA]</scope>
    <source>
        <strain evidence="1">910700640</strain>
    </source>
</reference>
<evidence type="ECO:0000313" key="1">
    <source>
        <dbReference type="EMBL" id="KTB03535.1"/>
    </source>
</evidence>
<dbReference type="Proteomes" id="UP000054886">
    <property type="component" value="Unassembled WGS sequence"/>
</dbReference>
<gene>
    <name evidence="1" type="ORF">AO440_000273</name>
</gene>
<dbReference type="InterPro" id="IPR018803">
    <property type="entry name" value="Ish1/Msc1-like"/>
</dbReference>
<dbReference type="VEuPathDB" id="FungiDB:CAGL0B02563g"/>
<protein>
    <submittedName>
        <fullName evidence="1">Meiotic sister chromatid recombination protein 1</fullName>
    </submittedName>
</protein>
<dbReference type="GO" id="GO:0005635">
    <property type="term" value="C:nuclear envelope"/>
    <property type="evidence" value="ECO:0007669"/>
    <property type="project" value="EnsemblFungi"/>
</dbReference>
<dbReference type="Pfam" id="PF10281">
    <property type="entry name" value="Ish1"/>
    <property type="match status" value="4"/>
</dbReference>
<dbReference type="VEuPathDB" id="FungiDB:GWK60_B02409"/>
<dbReference type="AlphaFoldDB" id="A0A0W0DES2"/>
<organism evidence="1 2">
    <name type="scientific">Candida glabrata</name>
    <name type="common">Yeast</name>
    <name type="synonym">Torulopsis glabrata</name>
    <dbReference type="NCBI Taxonomy" id="5478"/>
    <lineage>
        <taxon>Eukaryota</taxon>
        <taxon>Fungi</taxon>
        <taxon>Dikarya</taxon>
        <taxon>Ascomycota</taxon>
        <taxon>Saccharomycotina</taxon>
        <taxon>Saccharomycetes</taxon>
        <taxon>Saccharomycetales</taxon>
        <taxon>Saccharomycetaceae</taxon>
        <taxon>Nakaseomyces</taxon>
    </lineage>
</organism>
<evidence type="ECO:0000313" key="2">
    <source>
        <dbReference type="Proteomes" id="UP000054886"/>
    </source>
</evidence>